<gene>
    <name evidence="3" type="ORF">CKN69_05080</name>
</gene>
<dbReference type="Proteomes" id="UP000297938">
    <property type="component" value="Unassembled WGS sequence"/>
</dbReference>
<feature type="transmembrane region" description="Helical" evidence="1">
    <location>
        <begin position="51"/>
        <end position="70"/>
    </location>
</feature>
<feature type="transmembrane region" description="Helical" evidence="1">
    <location>
        <begin position="6"/>
        <end position="21"/>
    </location>
</feature>
<evidence type="ECO:0000259" key="2">
    <source>
        <dbReference type="Pfam" id="PF01478"/>
    </source>
</evidence>
<comment type="caution">
    <text evidence="3">The sequence shown here is derived from an EMBL/GenBank/DDBJ whole genome shotgun (WGS) entry which is preliminary data.</text>
</comment>
<keyword evidence="1" id="KW-0812">Transmembrane</keyword>
<dbReference type="GO" id="GO:0004190">
    <property type="term" value="F:aspartic-type endopeptidase activity"/>
    <property type="evidence" value="ECO:0007669"/>
    <property type="project" value="InterPro"/>
</dbReference>
<dbReference type="InterPro" id="IPR000045">
    <property type="entry name" value="Prepilin_IV_endopep_pep"/>
</dbReference>
<dbReference type="GO" id="GO:0016020">
    <property type="term" value="C:membrane"/>
    <property type="evidence" value="ECO:0007669"/>
    <property type="project" value="InterPro"/>
</dbReference>
<feature type="transmembrane region" description="Helical" evidence="1">
    <location>
        <begin position="153"/>
        <end position="172"/>
    </location>
</feature>
<organism evidence="3 4">
    <name type="scientific">Carnobacterium divergens</name>
    <name type="common">Lactobacillus divergens</name>
    <dbReference type="NCBI Taxonomy" id="2748"/>
    <lineage>
        <taxon>Bacteria</taxon>
        <taxon>Bacillati</taxon>
        <taxon>Bacillota</taxon>
        <taxon>Bacilli</taxon>
        <taxon>Lactobacillales</taxon>
        <taxon>Carnobacteriaceae</taxon>
        <taxon>Carnobacterium</taxon>
    </lineage>
</organism>
<dbReference type="EMBL" id="NRPP01000009">
    <property type="protein sequence ID" value="TFJ27754.1"/>
    <property type="molecule type" value="Genomic_DNA"/>
</dbReference>
<dbReference type="Gene3D" id="1.20.120.1220">
    <property type="match status" value="1"/>
</dbReference>
<dbReference type="RefSeq" id="WP_109841013.1">
    <property type="nucleotide sequence ID" value="NZ_JAMXLU010000009.1"/>
</dbReference>
<protein>
    <recommendedName>
        <fullName evidence="2">Prepilin type IV endopeptidase peptidase domain-containing protein</fullName>
    </recommendedName>
</protein>
<evidence type="ECO:0000256" key="1">
    <source>
        <dbReference type="SAM" id="Phobius"/>
    </source>
</evidence>
<keyword evidence="1" id="KW-1133">Transmembrane helix</keyword>
<feature type="domain" description="Prepilin type IV endopeptidase peptidase" evidence="2">
    <location>
        <begin position="7"/>
        <end position="110"/>
    </location>
</feature>
<reference evidence="3 4" key="1">
    <citation type="journal article" date="2018" name="Int. J. Food Microbiol.">
        <title>Growth of Carnobacterium spp. isolated from chilled vacuum-packaged meat under relevant acidic conditions.</title>
        <authorList>
            <person name="Zhang P."/>
            <person name="Badoni M."/>
            <person name="Ganzle M."/>
            <person name="Yang X."/>
        </authorList>
    </citation>
    <scope>NUCLEOTIDE SEQUENCE [LARGE SCALE GENOMIC DNA]</scope>
    <source>
        <strain evidence="3 4">B2</strain>
    </source>
</reference>
<proteinExistence type="predicted"/>
<dbReference type="Pfam" id="PF01478">
    <property type="entry name" value="Peptidase_A24"/>
    <property type="match status" value="1"/>
</dbReference>
<keyword evidence="1" id="KW-0472">Membrane</keyword>
<evidence type="ECO:0000313" key="3">
    <source>
        <dbReference type="EMBL" id="TFJ27754.1"/>
    </source>
</evidence>
<dbReference type="AlphaFoldDB" id="A0A2R8A3W3"/>
<evidence type="ECO:0000313" key="4">
    <source>
        <dbReference type="Proteomes" id="UP000297938"/>
    </source>
</evidence>
<feature type="transmembrane region" description="Helical" evidence="1">
    <location>
        <begin position="82"/>
        <end position="115"/>
    </location>
</feature>
<name>A0A2R8A3W3_CARDV</name>
<accession>A0A2R8A3W3</accession>
<feature type="transmembrane region" description="Helical" evidence="1">
    <location>
        <begin position="28"/>
        <end position="45"/>
    </location>
</feature>
<sequence length="173" mass="18986">MTLSTIIILMLFIVIAFYYDIKFHIIPNKLILIFLPLGLINSIIVNQMEGIISSGLGFLVSGGIMMILYVFKALAAGDVKLFATIGVIAGIGFSLYCMMYTIVIGGILAIVILLFTRTFLSQMLSAVQHIGMSLIFKNTNPLHTFKATKATTMPFMVAVLPGALITLYYMYLA</sequence>